<gene>
    <name evidence="1" type="ORF">CONLIGDRAFT_248826</name>
</gene>
<dbReference type="AlphaFoldDB" id="A0A1J7IWX1"/>
<keyword evidence="2" id="KW-1185">Reference proteome</keyword>
<protein>
    <submittedName>
        <fullName evidence="1">Uncharacterized protein</fullName>
    </submittedName>
</protein>
<dbReference type="EMBL" id="KV875095">
    <property type="protein sequence ID" value="OIW31990.1"/>
    <property type="molecule type" value="Genomic_DNA"/>
</dbReference>
<organism evidence="1 2">
    <name type="scientific">Coniochaeta ligniaria NRRL 30616</name>
    <dbReference type="NCBI Taxonomy" id="1408157"/>
    <lineage>
        <taxon>Eukaryota</taxon>
        <taxon>Fungi</taxon>
        <taxon>Dikarya</taxon>
        <taxon>Ascomycota</taxon>
        <taxon>Pezizomycotina</taxon>
        <taxon>Sordariomycetes</taxon>
        <taxon>Sordariomycetidae</taxon>
        <taxon>Coniochaetales</taxon>
        <taxon>Coniochaetaceae</taxon>
        <taxon>Coniochaeta</taxon>
    </lineage>
</organism>
<name>A0A1J7IWX1_9PEZI</name>
<sequence>MYDFQNHPEEDGDTEIQAEIYKAGISMSILSKDFNELGRYAKLSLDLEERYADLYNDFEERLYLDSEEEIEGQDTEQAPDDWLADRRRDHALAWKNYGIAQASLGRFAHANWSLERARNIQERRLESELDLPNGSEERYYRDLFEIYYHSAMVLGRMRSNYWGDRQKSVTCFKEARDASDHLPRSEAILRYEQCCD</sequence>
<accession>A0A1J7IWX1</accession>
<dbReference type="Proteomes" id="UP000182658">
    <property type="component" value="Unassembled WGS sequence"/>
</dbReference>
<evidence type="ECO:0000313" key="2">
    <source>
        <dbReference type="Proteomes" id="UP000182658"/>
    </source>
</evidence>
<dbReference type="InterPro" id="IPR011990">
    <property type="entry name" value="TPR-like_helical_dom_sf"/>
</dbReference>
<dbReference type="InParanoid" id="A0A1J7IWX1"/>
<evidence type="ECO:0000313" key="1">
    <source>
        <dbReference type="EMBL" id="OIW31990.1"/>
    </source>
</evidence>
<reference evidence="1 2" key="1">
    <citation type="submission" date="2016-10" db="EMBL/GenBank/DDBJ databases">
        <title>Draft genome sequence of Coniochaeta ligniaria NRRL30616, a lignocellulolytic fungus for bioabatement of inhibitors in plant biomass hydrolysates.</title>
        <authorList>
            <consortium name="DOE Joint Genome Institute"/>
            <person name="Jimenez D.J."/>
            <person name="Hector R.E."/>
            <person name="Riley R."/>
            <person name="Sun H."/>
            <person name="Grigoriev I.V."/>
            <person name="Van Elsas J.D."/>
            <person name="Nichols N.N."/>
        </authorList>
    </citation>
    <scope>NUCLEOTIDE SEQUENCE [LARGE SCALE GENOMIC DNA]</scope>
    <source>
        <strain evidence="1 2">NRRL 30616</strain>
    </source>
</reference>
<dbReference type="Gene3D" id="1.25.40.10">
    <property type="entry name" value="Tetratricopeptide repeat domain"/>
    <property type="match status" value="1"/>
</dbReference>
<dbReference type="OrthoDB" id="10658037at2759"/>
<proteinExistence type="predicted"/>